<dbReference type="Gene3D" id="2.60.60.20">
    <property type="entry name" value="PLAT/LH2 domain"/>
    <property type="match status" value="1"/>
</dbReference>
<evidence type="ECO:0000256" key="3">
    <source>
        <dbReference type="ARBA" id="ARBA00023002"/>
    </source>
</evidence>
<dbReference type="PRINTS" id="PR00087">
    <property type="entry name" value="LIPOXYGENASE"/>
</dbReference>
<dbReference type="InterPro" id="IPR036392">
    <property type="entry name" value="PLAT/LH2_dom_sf"/>
</dbReference>
<evidence type="ECO:0000256" key="1">
    <source>
        <dbReference type="ARBA" id="ARBA00022723"/>
    </source>
</evidence>
<dbReference type="InterPro" id="IPR013819">
    <property type="entry name" value="LipOase_C"/>
</dbReference>
<evidence type="ECO:0000259" key="6">
    <source>
        <dbReference type="PROSITE" id="PS50095"/>
    </source>
</evidence>
<dbReference type="Pfam" id="PF01477">
    <property type="entry name" value="PLAT"/>
    <property type="match status" value="1"/>
</dbReference>
<keyword evidence="2" id="KW-0223">Dioxygenase</keyword>
<keyword evidence="3" id="KW-0560">Oxidoreductase</keyword>
<dbReference type="SUPFAM" id="SSF49723">
    <property type="entry name" value="Lipase/lipooxygenase domain (PLAT/LH2 domain)"/>
    <property type="match status" value="1"/>
</dbReference>
<evidence type="ECO:0000256" key="5">
    <source>
        <dbReference type="PROSITE-ProRule" id="PRU00152"/>
    </source>
</evidence>
<comment type="caution">
    <text evidence="5">Lacks conserved residue(s) required for the propagation of feature annotation.</text>
</comment>
<evidence type="ECO:0000313" key="8">
    <source>
        <dbReference type="Proteomes" id="UP000694865"/>
    </source>
</evidence>
<dbReference type="SUPFAM" id="SSF48484">
    <property type="entry name" value="Lipoxigenase"/>
    <property type="match status" value="1"/>
</dbReference>
<dbReference type="RefSeq" id="XP_002731092.2">
    <property type="nucleotide sequence ID" value="XM_002731046.2"/>
</dbReference>
<evidence type="ECO:0000259" key="7">
    <source>
        <dbReference type="PROSITE" id="PS51393"/>
    </source>
</evidence>
<dbReference type="Gene3D" id="3.10.450.60">
    <property type="match status" value="1"/>
</dbReference>
<accession>A0ABM0GJA5</accession>
<keyword evidence="4" id="KW-0443">Lipid metabolism</keyword>
<feature type="domain" description="PLAT" evidence="6">
    <location>
        <begin position="11"/>
        <end position="146"/>
    </location>
</feature>
<dbReference type="Pfam" id="PF00305">
    <property type="entry name" value="Lipoxygenase"/>
    <property type="match status" value="1"/>
</dbReference>
<evidence type="ECO:0000256" key="2">
    <source>
        <dbReference type="ARBA" id="ARBA00022964"/>
    </source>
</evidence>
<dbReference type="Gene3D" id="1.20.245.10">
    <property type="entry name" value="Lipoxygenase-1, Domain 5"/>
    <property type="match status" value="1"/>
</dbReference>
<dbReference type="Proteomes" id="UP000694865">
    <property type="component" value="Unplaced"/>
</dbReference>
<dbReference type="PANTHER" id="PTHR11771">
    <property type="entry name" value="LIPOXYGENASE"/>
    <property type="match status" value="1"/>
</dbReference>
<dbReference type="PROSITE" id="PS00081">
    <property type="entry name" value="LIPOXYGENASE_2"/>
    <property type="match status" value="1"/>
</dbReference>
<keyword evidence="8" id="KW-1185">Reference proteome</keyword>
<reference evidence="9" key="1">
    <citation type="submission" date="2025-08" db="UniProtKB">
        <authorList>
            <consortium name="RefSeq"/>
        </authorList>
    </citation>
    <scope>IDENTIFICATION</scope>
    <source>
        <tissue evidence="9">Testes</tissue>
    </source>
</reference>
<gene>
    <name evidence="9" type="primary">LOC100372903</name>
</gene>
<dbReference type="PROSITE" id="PS50095">
    <property type="entry name" value="PLAT"/>
    <property type="match status" value="1"/>
</dbReference>
<sequence>MGVAVTRQKHPDVIVYVKAGHSGQLPEATYTEANDIYVVLYNQNGVHSHEVKLAYPYVFQQHNDHHSFTITHKFLIAGLRNFGPIEKIELWRKPRKRKGKKDAPEGWYVERIAVESIYEKDCISIFPVHRWVYTDIKYNFHRYGVSLPQNDSDMYIRDKELDLKRSMYSLDVKTKGLPPQVKSLPVDEEFSFPEKWDIGKRKQRLIEENQLEDIGCGEWESFEEMMSVYRGDFEKPRCLDHDWQSDKHFGEQRLGGCCPMLISLCTKIPEKLYVTDRMVEPFLEGYSLAAAIELRRMFVINLEILTDIPCQRGQVAAPIALFYLNNAKELKPVAIQLYQTRNKDNPVFLPSDPQYTWLMAKMWYNHAESTYQQTWAHIGLSHFIMESIAVCTHRNLSSSHPIFKILAPHFVHLMAVNNRALSYILNPGGWMDTNTNIGIVGLNEITRRSFEKWRLNIQGTLQRDLQNRGVLDVNLLPYYPYRDDAFALDGAIRRYVRTVLSGHYKNSMEDIEQDSEVQKWREELVESLEEGGCGLQGVPGIDMFGTLDELINTVSGILFTCSVHHAAVTCPQYDEYGYPPNYPTLLKEAPPKKKKALRVSDIVKCLPSKDTTVDIMAISKIFSGHHGNHLSEYEVQFLYDPIGLSSLRQFRNELREISKGINMRNKGRQGHHYDYLHPAIVPNSVCI</sequence>
<organism evidence="8 9">
    <name type="scientific">Saccoglossus kowalevskii</name>
    <name type="common">Acorn worm</name>
    <dbReference type="NCBI Taxonomy" id="10224"/>
    <lineage>
        <taxon>Eukaryota</taxon>
        <taxon>Metazoa</taxon>
        <taxon>Hemichordata</taxon>
        <taxon>Enteropneusta</taxon>
        <taxon>Harrimaniidae</taxon>
        <taxon>Saccoglossus</taxon>
    </lineage>
</organism>
<protein>
    <submittedName>
        <fullName evidence="9">Allene oxide synthase-lipoxygenase protein-like isoform X1</fullName>
    </submittedName>
</protein>
<evidence type="ECO:0000256" key="4">
    <source>
        <dbReference type="ARBA" id="ARBA00023098"/>
    </source>
</evidence>
<dbReference type="GeneID" id="100372903"/>
<dbReference type="PROSITE" id="PS51393">
    <property type="entry name" value="LIPOXYGENASE_3"/>
    <property type="match status" value="1"/>
</dbReference>
<dbReference type="InterPro" id="IPR036226">
    <property type="entry name" value="LipOase_C_sf"/>
</dbReference>
<evidence type="ECO:0000313" key="9">
    <source>
        <dbReference type="RefSeq" id="XP_002731092.2"/>
    </source>
</evidence>
<proteinExistence type="predicted"/>
<feature type="domain" description="Lipoxygenase" evidence="7">
    <location>
        <begin position="142"/>
        <end position="687"/>
    </location>
</feature>
<name>A0ABM0GJA5_SACKO</name>
<keyword evidence="1" id="KW-0479">Metal-binding</keyword>
<dbReference type="InterPro" id="IPR000907">
    <property type="entry name" value="LipOase"/>
</dbReference>
<dbReference type="InterPro" id="IPR001024">
    <property type="entry name" value="PLAT/LH2_dom"/>
</dbReference>
<dbReference type="InterPro" id="IPR020834">
    <property type="entry name" value="LipOase_CS"/>
</dbReference>